<name>A0AAW1LYA7_POPJA</name>
<dbReference type="EMBL" id="JASPKY010000080">
    <property type="protein sequence ID" value="KAK9738989.1"/>
    <property type="molecule type" value="Genomic_DNA"/>
</dbReference>
<proteinExistence type="predicted"/>
<organism evidence="2 3">
    <name type="scientific">Popillia japonica</name>
    <name type="common">Japanese beetle</name>
    <dbReference type="NCBI Taxonomy" id="7064"/>
    <lineage>
        <taxon>Eukaryota</taxon>
        <taxon>Metazoa</taxon>
        <taxon>Ecdysozoa</taxon>
        <taxon>Arthropoda</taxon>
        <taxon>Hexapoda</taxon>
        <taxon>Insecta</taxon>
        <taxon>Pterygota</taxon>
        <taxon>Neoptera</taxon>
        <taxon>Endopterygota</taxon>
        <taxon>Coleoptera</taxon>
        <taxon>Polyphaga</taxon>
        <taxon>Scarabaeiformia</taxon>
        <taxon>Scarabaeidae</taxon>
        <taxon>Rutelinae</taxon>
        <taxon>Popillia</taxon>
    </lineage>
</organism>
<comment type="caution">
    <text evidence="2">The sequence shown here is derived from an EMBL/GenBank/DDBJ whole genome shotgun (WGS) entry which is preliminary data.</text>
</comment>
<feature type="region of interest" description="Disordered" evidence="1">
    <location>
        <begin position="109"/>
        <end position="168"/>
    </location>
</feature>
<evidence type="ECO:0000313" key="2">
    <source>
        <dbReference type="EMBL" id="KAK9738989.1"/>
    </source>
</evidence>
<dbReference type="AlphaFoldDB" id="A0AAW1LYA7"/>
<evidence type="ECO:0000256" key="1">
    <source>
        <dbReference type="SAM" id="MobiDB-lite"/>
    </source>
</evidence>
<evidence type="ECO:0000313" key="3">
    <source>
        <dbReference type="Proteomes" id="UP001458880"/>
    </source>
</evidence>
<gene>
    <name evidence="2" type="ORF">QE152_g9380</name>
</gene>
<sequence>MKVVISEKKEETEMADKIRIPIFDGKEYECWKQRIMMIDFDESSVFFTEFEKLVNELKSAGANVSEKEKLSYMIKMLPSSLNYVGDLIDVLKESDQTVEYVKNMDTSRPSVRARDQMEISGSPETAHYSKETDVNNNHTGSNVAAEELVELESTSRRRQLAVSSRSTK</sequence>
<keyword evidence="3" id="KW-1185">Reference proteome</keyword>
<protein>
    <submittedName>
        <fullName evidence="2">Uncharacterized protein</fullName>
    </submittedName>
</protein>
<reference evidence="2 3" key="1">
    <citation type="journal article" date="2024" name="BMC Genomics">
        <title>De novo assembly and annotation of Popillia japonica's genome with initial clues to its potential as an invasive pest.</title>
        <authorList>
            <person name="Cucini C."/>
            <person name="Boschi S."/>
            <person name="Funari R."/>
            <person name="Cardaioli E."/>
            <person name="Iannotti N."/>
            <person name="Marturano G."/>
            <person name="Paoli F."/>
            <person name="Bruttini M."/>
            <person name="Carapelli A."/>
            <person name="Frati F."/>
            <person name="Nardi F."/>
        </authorList>
    </citation>
    <scope>NUCLEOTIDE SEQUENCE [LARGE SCALE GENOMIC DNA]</scope>
    <source>
        <strain evidence="2">DMR45628</strain>
    </source>
</reference>
<accession>A0AAW1LYA7</accession>
<dbReference type="Proteomes" id="UP001458880">
    <property type="component" value="Unassembled WGS sequence"/>
</dbReference>